<feature type="transmembrane region" description="Helical" evidence="8">
    <location>
        <begin position="86"/>
        <end position="106"/>
    </location>
</feature>
<evidence type="ECO:0000256" key="1">
    <source>
        <dbReference type="ARBA" id="ARBA00004141"/>
    </source>
</evidence>
<dbReference type="PANTHER" id="PTHR12064">
    <property type="entry name" value="METAL TRANSPORTER CNNM"/>
    <property type="match status" value="1"/>
</dbReference>
<organism evidence="10 11">
    <name type="scientific">Klebsormidium nitens</name>
    <name type="common">Green alga</name>
    <name type="synonym">Ulothrix nitens</name>
    <dbReference type="NCBI Taxonomy" id="105231"/>
    <lineage>
        <taxon>Eukaryota</taxon>
        <taxon>Viridiplantae</taxon>
        <taxon>Streptophyta</taxon>
        <taxon>Klebsormidiophyceae</taxon>
        <taxon>Klebsormidiales</taxon>
        <taxon>Klebsormidiaceae</taxon>
        <taxon>Klebsormidium</taxon>
    </lineage>
</organism>
<keyword evidence="4 6" id="KW-1133">Transmembrane helix</keyword>
<proteinExistence type="predicted"/>
<dbReference type="CDD" id="cd04590">
    <property type="entry name" value="CBS_pair_CorC_HlyC_assoc"/>
    <property type="match status" value="1"/>
</dbReference>
<keyword evidence="5 6" id="KW-0472">Membrane</keyword>
<dbReference type="EMBL" id="DF237741">
    <property type="protein sequence ID" value="GAQ91477.1"/>
    <property type="molecule type" value="Genomic_DNA"/>
</dbReference>
<feature type="transmembrane region" description="Helical" evidence="8">
    <location>
        <begin position="27"/>
        <end position="57"/>
    </location>
</feature>
<evidence type="ECO:0000256" key="7">
    <source>
        <dbReference type="SAM" id="MobiDB-lite"/>
    </source>
</evidence>
<dbReference type="InterPro" id="IPR045095">
    <property type="entry name" value="ACDP"/>
</dbReference>
<accession>A0A1Y1IS58</accession>
<evidence type="ECO:0000259" key="9">
    <source>
        <dbReference type="PROSITE" id="PS51846"/>
    </source>
</evidence>
<dbReference type="PANTHER" id="PTHR12064:SF97">
    <property type="entry name" value="METAL TRANSPORTER CNNM-5"/>
    <property type="match status" value="1"/>
</dbReference>
<evidence type="ECO:0000256" key="2">
    <source>
        <dbReference type="ARBA" id="ARBA00022692"/>
    </source>
</evidence>
<comment type="subcellular location">
    <subcellularLocation>
        <location evidence="1">Membrane</location>
        <topology evidence="1">Multi-pass membrane protein</topology>
    </subcellularLocation>
</comment>
<evidence type="ECO:0000313" key="10">
    <source>
        <dbReference type="EMBL" id="GAQ91477.1"/>
    </source>
</evidence>
<feature type="region of interest" description="Disordered" evidence="7">
    <location>
        <begin position="690"/>
        <end position="796"/>
    </location>
</feature>
<gene>
    <name evidence="10" type="ORF">KFL_007920060</name>
</gene>
<feature type="compositionally biased region" description="Basic and acidic residues" evidence="7">
    <location>
        <begin position="545"/>
        <end position="555"/>
    </location>
</feature>
<keyword evidence="2 6" id="KW-0812">Transmembrane</keyword>
<dbReference type="AlphaFoldDB" id="A0A1Y1IS58"/>
<evidence type="ECO:0000256" key="6">
    <source>
        <dbReference type="PROSITE-ProRule" id="PRU01193"/>
    </source>
</evidence>
<feature type="domain" description="CNNM transmembrane" evidence="9">
    <location>
        <begin position="23"/>
        <end position="206"/>
    </location>
</feature>
<protein>
    <submittedName>
        <fullName evidence="10">CBS domain-containing protein with DUF21</fullName>
    </submittedName>
</protein>
<dbReference type="GO" id="GO:0010960">
    <property type="term" value="P:magnesium ion homeostasis"/>
    <property type="evidence" value="ECO:0007669"/>
    <property type="project" value="InterPro"/>
</dbReference>
<evidence type="ECO:0000256" key="4">
    <source>
        <dbReference type="ARBA" id="ARBA00022989"/>
    </source>
</evidence>
<feature type="region of interest" description="Disordered" evidence="7">
    <location>
        <begin position="323"/>
        <end position="351"/>
    </location>
</feature>
<keyword evidence="11" id="KW-1185">Reference proteome</keyword>
<feature type="compositionally biased region" description="Basic and acidic residues" evidence="7">
    <location>
        <begin position="716"/>
        <end position="743"/>
    </location>
</feature>
<dbReference type="OrthoDB" id="5353557at2759"/>
<dbReference type="InterPro" id="IPR002550">
    <property type="entry name" value="CNNM"/>
</dbReference>
<dbReference type="GO" id="GO:0022857">
    <property type="term" value="F:transmembrane transporter activity"/>
    <property type="evidence" value="ECO:0000318"/>
    <property type="project" value="GO_Central"/>
</dbReference>
<dbReference type="InterPro" id="IPR046342">
    <property type="entry name" value="CBS_dom_sf"/>
</dbReference>
<reference evidence="10 11" key="1">
    <citation type="journal article" date="2014" name="Nat. Commun.">
        <title>Klebsormidium flaccidum genome reveals primary factors for plant terrestrial adaptation.</title>
        <authorList>
            <person name="Hori K."/>
            <person name="Maruyama F."/>
            <person name="Fujisawa T."/>
            <person name="Togashi T."/>
            <person name="Yamamoto N."/>
            <person name="Seo M."/>
            <person name="Sato S."/>
            <person name="Yamada T."/>
            <person name="Mori H."/>
            <person name="Tajima N."/>
            <person name="Moriyama T."/>
            <person name="Ikeuchi M."/>
            <person name="Watanabe M."/>
            <person name="Wada H."/>
            <person name="Kobayashi K."/>
            <person name="Saito M."/>
            <person name="Masuda T."/>
            <person name="Sasaki-Sekimoto Y."/>
            <person name="Mashiguchi K."/>
            <person name="Awai K."/>
            <person name="Shimojima M."/>
            <person name="Masuda S."/>
            <person name="Iwai M."/>
            <person name="Nobusawa T."/>
            <person name="Narise T."/>
            <person name="Kondo S."/>
            <person name="Saito H."/>
            <person name="Sato R."/>
            <person name="Murakawa M."/>
            <person name="Ihara Y."/>
            <person name="Oshima-Yamada Y."/>
            <person name="Ohtaka K."/>
            <person name="Satoh M."/>
            <person name="Sonobe K."/>
            <person name="Ishii M."/>
            <person name="Ohtani R."/>
            <person name="Kanamori-Sato M."/>
            <person name="Honoki R."/>
            <person name="Miyazaki D."/>
            <person name="Mochizuki H."/>
            <person name="Umetsu J."/>
            <person name="Higashi K."/>
            <person name="Shibata D."/>
            <person name="Kamiya Y."/>
            <person name="Sato N."/>
            <person name="Nakamura Y."/>
            <person name="Tabata S."/>
            <person name="Ida S."/>
            <person name="Kurokawa K."/>
            <person name="Ohta H."/>
        </authorList>
    </citation>
    <scope>NUCLEOTIDE SEQUENCE [LARGE SCALE GENOMIC DNA]</scope>
    <source>
        <strain evidence="10 11">NIES-2285</strain>
    </source>
</reference>
<dbReference type="PROSITE" id="PS51846">
    <property type="entry name" value="CNNM"/>
    <property type="match status" value="1"/>
</dbReference>
<evidence type="ECO:0000256" key="5">
    <source>
        <dbReference type="ARBA" id="ARBA00023136"/>
    </source>
</evidence>
<evidence type="ECO:0000313" key="11">
    <source>
        <dbReference type="Proteomes" id="UP000054558"/>
    </source>
</evidence>
<feature type="transmembrane region" description="Helical" evidence="8">
    <location>
        <begin position="112"/>
        <end position="131"/>
    </location>
</feature>
<feature type="compositionally biased region" description="Acidic residues" evidence="7">
    <location>
        <begin position="325"/>
        <end position="341"/>
    </location>
</feature>
<keyword evidence="3" id="KW-0677">Repeat</keyword>
<feature type="transmembrane region" description="Helical" evidence="8">
    <location>
        <begin position="138"/>
        <end position="161"/>
    </location>
</feature>
<feature type="compositionally biased region" description="Pro residues" evidence="7">
    <location>
        <begin position="494"/>
        <end position="509"/>
    </location>
</feature>
<dbReference type="GO" id="GO:0016020">
    <property type="term" value="C:membrane"/>
    <property type="evidence" value="ECO:0007669"/>
    <property type="project" value="UniProtKB-SubCell"/>
</dbReference>
<dbReference type="STRING" id="105231.A0A1Y1IS58"/>
<name>A0A1Y1IS58_KLENI</name>
<feature type="compositionally biased region" description="Low complexity" evidence="7">
    <location>
        <begin position="785"/>
        <end position="796"/>
    </location>
</feature>
<evidence type="ECO:0000256" key="3">
    <source>
        <dbReference type="ARBA" id="ARBA00022737"/>
    </source>
</evidence>
<evidence type="ECO:0000256" key="8">
    <source>
        <dbReference type="SAM" id="Phobius"/>
    </source>
</evidence>
<dbReference type="Gene3D" id="3.10.580.10">
    <property type="entry name" value="CBS-domain"/>
    <property type="match status" value="2"/>
</dbReference>
<feature type="region of interest" description="Disordered" evidence="7">
    <location>
        <begin position="472"/>
        <end position="642"/>
    </location>
</feature>
<dbReference type="InterPro" id="IPR044751">
    <property type="entry name" value="Ion_transp-like_CBS"/>
</dbReference>
<dbReference type="Proteomes" id="UP000054558">
    <property type="component" value="Unassembled WGS sequence"/>
</dbReference>
<dbReference type="Pfam" id="PF01595">
    <property type="entry name" value="CNNM"/>
    <property type="match status" value="1"/>
</dbReference>
<dbReference type="SUPFAM" id="SSF54631">
    <property type="entry name" value="CBS-domain pair"/>
    <property type="match status" value="1"/>
</dbReference>
<sequence length="796" mass="85378">MDSNLLQEVCNCSCSSERHPGIHDPEFWMYVGIIIFLFVFAGLMSGLTLGLMSLGLVDLEVLRRSGTEKEKQQADIILPVVKRQHLLLVTLLLCNAAAMEALPIFLDRLVNPIAAVILSVTLVLLFGEIIPQAVCSRYGLAVGASLAGLVKVLMFLCYGISYPISKILDWVLGESEEALFRRSQLKALVSIHEQSAGQGGELTHDEAAIISGALDLTEKTAKEAMTPIDSTFSMSVFTRLDWQVMGEVLRRGHSRVPVYVDTPSNPIGILLVKSLITVRPEDEVTVSSLAIRPLPRVPANLPLYDILNEFQKGGSHMAAVVRAEEEPDEEEPEDAIAEDDEKEKGNGGSWFGGRMLDMMKGAWSSGPEAEEAAPEKGQADLEKGLLADLTISEIKETGEIIVEGNTLPVPGAISKDIYLSLNTQTGEVDAIPDPTVQTQAEPVEDRQVPELQTAPAPRAPVGNFREVSIRGGVVPSSEQGLPDAAAGKGKGPLPVVPEIPGPRQKPPASPGGKPREKGAAVPEGGSGPIGRVNSFKARVAVVPDKVADKITKGDLRSPGSAPPAKKSETSDITYGPYTPNAPIEETGQPGSSTIVSAGEAGNGPLPPEGETAVVLSTAGKDGGSDPASPVSRWWGKKSASRPTREDRVIGVITLEDVIEELLQEEIVDETDEYIDVHRRIRVANVGTAGRRIIQPPTGRGRTQGGPGRRRSNMADFVDRAGRSLDRENDRRFRSRSTSKESTVRHWHTRSAKDGEAAQRQQGGDEAYSGQENNSLRPRGAKGELSEPLLSSSLSSM</sequence>